<comment type="caution">
    <text evidence="3">The sequence shown here is derived from an EMBL/GenBank/DDBJ whole genome shotgun (WGS) entry which is preliminary data.</text>
</comment>
<evidence type="ECO:0000259" key="1">
    <source>
        <dbReference type="Pfam" id="PF01168"/>
    </source>
</evidence>
<dbReference type="Proteomes" id="UP000029995">
    <property type="component" value="Unassembled WGS sequence"/>
</dbReference>
<name>A0A0A0DBI5_9PROT</name>
<dbReference type="OrthoDB" id="3189402at2"/>
<dbReference type="Pfam" id="PF01168">
    <property type="entry name" value="Ala_racemase_N"/>
    <property type="match status" value="1"/>
</dbReference>
<feature type="domain" description="Alanine racemase N-terminal" evidence="1">
    <location>
        <begin position="34"/>
        <end position="264"/>
    </location>
</feature>
<dbReference type="SUPFAM" id="SSF51419">
    <property type="entry name" value="PLP-binding barrel"/>
    <property type="match status" value="1"/>
</dbReference>
<dbReference type="EMBL" id="JANX01000033">
    <property type="protein sequence ID" value="KGM35350.1"/>
    <property type="molecule type" value="Genomic_DNA"/>
</dbReference>
<dbReference type="InterPro" id="IPR048449">
    <property type="entry name" value="YhfX-like_C"/>
</dbReference>
<reference evidence="3 4" key="1">
    <citation type="submission" date="2014-01" db="EMBL/GenBank/DDBJ databases">
        <title>Genome sequence determination for a cystic fibrosis isolate, Inquilinus limosus.</title>
        <authorList>
            <person name="Pino M."/>
            <person name="Di Conza J."/>
            <person name="Gutkind G."/>
        </authorList>
    </citation>
    <scope>NUCLEOTIDE SEQUENCE [LARGE SCALE GENOMIC DNA]</scope>
    <source>
        <strain evidence="3 4">MP06</strain>
    </source>
</reference>
<dbReference type="InterPro" id="IPR001608">
    <property type="entry name" value="Ala_racemase_N"/>
</dbReference>
<feature type="domain" description="YhfX-like C-terminal" evidence="2">
    <location>
        <begin position="278"/>
        <end position="383"/>
    </location>
</feature>
<dbReference type="Pfam" id="PF21279">
    <property type="entry name" value="YhfX-like_C"/>
    <property type="match status" value="1"/>
</dbReference>
<dbReference type="Gene3D" id="2.40.37.30">
    <property type="match status" value="2"/>
</dbReference>
<dbReference type="RefSeq" id="WP_034832533.1">
    <property type="nucleotide sequence ID" value="NZ_JANX01000033.1"/>
</dbReference>
<gene>
    <name evidence="3" type="ORF">P409_05005</name>
</gene>
<evidence type="ECO:0000313" key="4">
    <source>
        <dbReference type="Proteomes" id="UP000029995"/>
    </source>
</evidence>
<proteinExistence type="predicted"/>
<organism evidence="3 4">
    <name type="scientific">Inquilinus limosus MP06</name>
    <dbReference type="NCBI Taxonomy" id="1398085"/>
    <lineage>
        <taxon>Bacteria</taxon>
        <taxon>Pseudomonadati</taxon>
        <taxon>Pseudomonadota</taxon>
        <taxon>Alphaproteobacteria</taxon>
        <taxon>Rhodospirillales</taxon>
        <taxon>Rhodospirillaceae</taxon>
        <taxon>Inquilinus</taxon>
    </lineage>
</organism>
<dbReference type="InterPro" id="IPR029066">
    <property type="entry name" value="PLP-binding_barrel"/>
</dbReference>
<evidence type="ECO:0000259" key="2">
    <source>
        <dbReference type="Pfam" id="PF21279"/>
    </source>
</evidence>
<sequence>MFLNALVAKNRAFVEVAVTLHQSGAVPANSYLLDLDTMRANAAALAATAGRLGLTVYAMTKQFGRNPPALDAIRAGGIDRFVAVDMACARPIHRSRHKLGHLGHLSQVPRGEAREGARMRPEIWTVFNAEKAAEAADAAAAEGHVQDLVARVFAQGDRFYDGHEGGFAAEEIERVADLLDERPGGRFAGITSFPALLFDEASGAVTPTPNLRTLEATAKRVAATGRKDPVINTPGTNSAAVMQVLADAGATQVEPGHALTGTTPLHAIRDLPENPAMIYLTEISHIHQGTPFCFGGGLYVDPVFKDYPVKALVGGDADTALRQAVPATIPAPAMIDYYGKLHPEAGRTVRVGDTVIYGFRAQAFVRRAYIVPIEGIHGGTPQVRGIWTPEGREAVFT</sequence>
<dbReference type="AlphaFoldDB" id="A0A0A0DBI5"/>
<accession>A0A0A0DBI5</accession>
<protein>
    <submittedName>
        <fullName evidence="3">Amino acid racemase</fullName>
    </submittedName>
</protein>
<evidence type="ECO:0000313" key="3">
    <source>
        <dbReference type="EMBL" id="KGM35350.1"/>
    </source>
</evidence>